<gene>
    <name evidence="2" type="ORF">PoB_004810300</name>
</gene>
<evidence type="ECO:0000313" key="3">
    <source>
        <dbReference type="Proteomes" id="UP000735302"/>
    </source>
</evidence>
<sequence>MLRSNVSVEDEVQNSTEVKVGCRRCRRGRSEWERVRNVVKKEGWRKRKKGVGGGGRGGEITYWCYIKLSLDPRAKLSKENLSPLSRVNLRHLFPFASRQTHHSPSSSSAARLDSRRGMMGTSASRRDAY</sequence>
<evidence type="ECO:0000313" key="2">
    <source>
        <dbReference type="EMBL" id="GFO21598.1"/>
    </source>
</evidence>
<keyword evidence="3" id="KW-1185">Reference proteome</keyword>
<dbReference type="EMBL" id="BLXT01005266">
    <property type="protein sequence ID" value="GFO21598.1"/>
    <property type="molecule type" value="Genomic_DNA"/>
</dbReference>
<evidence type="ECO:0000256" key="1">
    <source>
        <dbReference type="SAM" id="MobiDB-lite"/>
    </source>
</evidence>
<reference evidence="2 3" key="1">
    <citation type="journal article" date="2021" name="Elife">
        <title>Chloroplast acquisition without the gene transfer in kleptoplastic sea slugs, Plakobranchus ocellatus.</title>
        <authorList>
            <person name="Maeda T."/>
            <person name="Takahashi S."/>
            <person name="Yoshida T."/>
            <person name="Shimamura S."/>
            <person name="Takaki Y."/>
            <person name="Nagai Y."/>
            <person name="Toyoda A."/>
            <person name="Suzuki Y."/>
            <person name="Arimoto A."/>
            <person name="Ishii H."/>
            <person name="Satoh N."/>
            <person name="Nishiyama T."/>
            <person name="Hasebe M."/>
            <person name="Maruyama T."/>
            <person name="Minagawa J."/>
            <person name="Obokata J."/>
            <person name="Shigenobu S."/>
        </authorList>
    </citation>
    <scope>NUCLEOTIDE SEQUENCE [LARGE SCALE GENOMIC DNA]</scope>
</reference>
<feature type="compositionally biased region" description="Low complexity" evidence="1">
    <location>
        <begin position="96"/>
        <end position="111"/>
    </location>
</feature>
<accession>A0AAV4BRY3</accession>
<proteinExistence type="predicted"/>
<feature type="region of interest" description="Disordered" evidence="1">
    <location>
        <begin position="95"/>
        <end position="129"/>
    </location>
</feature>
<protein>
    <submittedName>
        <fullName evidence="2">Uncharacterized protein</fullName>
    </submittedName>
</protein>
<dbReference type="AlphaFoldDB" id="A0AAV4BRY3"/>
<name>A0AAV4BRY3_9GAST</name>
<comment type="caution">
    <text evidence="2">The sequence shown here is derived from an EMBL/GenBank/DDBJ whole genome shotgun (WGS) entry which is preliminary data.</text>
</comment>
<dbReference type="Proteomes" id="UP000735302">
    <property type="component" value="Unassembled WGS sequence"/>
</dbReference>
<organism evidence="2 3">
    <name type="scientific">Plakobranchus ocellatus</name>
    <dbReference type="NCBI Taxonomy" id="259542"/>
    <lineage>
        <taxon>Eukaryota</taxon>
        <taxon>Metazoa</taxon>
        <taxon>Spiralia</taxon>
        <taxon>Lophotrochozoa</taxon>
        <taxon>Mollusca</taxon>
        <taxon>Gastropoda</taxon>
        <taxon>Heterobranchia</taxon>
        <taxon>Euthyneura</taxon>
        <taxon>Panpulmonata</taxon>
        <taxon>Sacoglossa</taxon>
        <taxon>Placobranchoidea</taxon>
        <taxon>Plakobranchidae</taxon>
        <taxon>Plakobranchus</taxon>
    </lineage>
</organism>